<reference evidence="1 2" key="1">
    <citation type="journal article" date="2022" name="Plant J.">
        <title>Chromosome-level genome of Camellia lanceoleosa provides a valuable resource for understanding genome evolution and self-incompatibility.</title>
        <authorList>
            <person name="Gong W."/>
            <person name="Xiao S."/>
            <person name="Wang L."/>
            <person name="Liao Z."/>
            <person name="Chang Y."/>
            <person name="Mo W."/>
            <person name="Hu G."/>
            <person name="Li W."/>
            <person name="Zhao G."/>
            <person name="Zhu H."/>
            <person name="Hu X."/>
            <person name="Ji K."/>
            <person name="Xiang X."/>
            <person name="Song Q."/>
            <person name="Yuan D."/>
            <person name="Jin S."/>
            <person name="Zhang L."/>
        </authorList>
    </citation>
    <scope>NUCLEOTIDE SEQUENCE [LARGE SCALE GENOMIC DNA]</scope>
    <source>
        <strain evidence="1">SQ_2022a</strain>
    </source>
</reference>
<proteinExistence type="predicted"/>
<accession>A0ACC0GFB8</accession>
<comment type="caution">
    <text evidence="1">The sequence shown here is derived from an EMBL/GenBank/DDBJ whole genome shotgun (WGS) entry which is preliminary data.</text>
</comment>
<sequence>MGLCNTVVSKSLIKSLPGFPGILPFKLETGYIGVGESEDVQLFYYFIESEKNPSDDQFMLWLTGGPGCSVLVGLVFEIGRYYARGGLSAKCLDKLVENGFDTLLMVAVLDDAYGSLLRCYSGVE</sequence>
<name>A0ACC0GFB8_9ERIC</name>
<protein>
    <submittedName>
        <fullName evidence="1">Serine carboxypeptidase-like 1</fullName>
    </submittedName>
</protein>
<evidence type="ECO:0000313" key="2">
    <source>
        <dbReference type="Proteomes" id="UP001060215"/>
    </source>
</evidence>
<evidence type="ECO:0000313" key="1">
    <source>
        <dbReference type="EMBL" id="KAI7999233.1"/>
    </source>
</evidence>
<keyword evidence="2" id="KW-1185">Reference proteome</keyword>
<organism evidence="1 2">
    <name type="scientific">Camellia lanceoleosa</name>
    <dbReference type="NCBI Taxonomy" id="1840588"/>
    <lineage>
        <taxon>Eukaryota</taxon>
        <taxon>Viridiplantae</taxon>
        <taxon>Streptophyta</taxon>
        <taxon>Embryophyta</taxon>
        <taxon>Tracheophyta</taxon>
        <taxon>Spermatophyta</taxon>
        <taxon>Magnoliopsida</taxon>
        <taxon>eudicotyledons</taxon>
        <taxon>Gunneridae</taxon>
        <taxon>Pentapetalae</taxon>
        <taxon>asterids</taxon>
        <taxon>Ericales</taxon>
        <taxon>Theaceae</taxon>
        <taxon>Camellia</taxon>
    </lineage>
</organism>
<dbReference type="Proteomes" id="UP001060215">
    <property type="component" value="Chromosome 8"/>
</dbReference>
<dbReference type="EMBL" id="CM045765">
    <property type="protein sequence ID" value="KAI7999233.1"/>
    <property type="molecule type" value="Genomic_DNA"/>
</dbReference>
<gene>
    <name evidence="1" type="ORF">LOK49_LG09G00998</name>
</gene>